<keyword evidence="2" id="KW-1185">Reference proteome</keyword>
<accession>A0ACC3ZA94</accession>
<organism evidence="1 2">
    <name type="scientific">Colletotrichum truncatum</name>
    <name type="common">Anthracnose fungus</name>
    <name type="synonym">Colletotrichum capsici</name>
    <dbReference type="NCBI Taxonomy" id="5467"/>
    <lineage>
        <taxon>Eukaryota</taxon>
        <taxon>Fungi</taxon>
        <taxon>Dikarya</taxon>
        <taxon>Ascomycota</taxon>
        <taxon>Pezizomycotina</taxon>
        <taxon>Sordariomycetes</taxon>
        <taxon>Hypocreomycetidae</taxon>
        <taxon>Glomerellales</taxon>
        <taxon>Glomerellaceae</taxon>
        <taxon>Colletotrichum</taxon>
        <taxon>Colletotrichum truncatum species complex</taxon>
    </lineage>
</organism>
<evidence type="ECO:0000313" key="2">
    <source>
        <dbReference type="Proteomes" id="UP000805649"/>
    </source>
</evidence>
<dbReference type="Proteomes" id="UP000805649">
    <property type="component" value="Unassembled WGS sequence"/>
</dbReference>
<reference evidence="1 2" key="1">
    <citation type="journal article" date="2020" name="Phytopathology">
        <title>Genome Sequence Resources of Colletotrichum truncatum, C. plurivorum, C. musicola, and C. sojae: Four Species Pathogenic to Soybean (Glycine max).</title>
        <authorList>
            <person name="Rogerio F."/>
            <person name="Boufleur T.R."/>
            <person name="Ciampi-Guillardi M."/>
            <person name="Sukno S.A."/>
            <person name="Thon M.R."/>
            <person name="Massola Junior N.S."/>
            <person name="Baroncelli R."/>
        </authorList>
    </citation>
    <scope>NUCLEOTIDE SEQUENCE [LARGE SCALE GENOMIC DNA]</scope>
    <source>
        <strain evidence="1 2">CMES1059</strain>
    </source>
</reference>
<gene>
    <name evidence="1" type="ORF">CTRU02_203778</name>
</gene>
<proteinExistence type="predicted"/>
<comment type="caution">
    <text evidence="1">The sequence shown here is derived from an EMBL/GenBank/DDBJ whole genome shotgun (WGS) entry which is preliminary data.</text>
</comment>
<protein>
    <submittedName>
        <fullName evidence="1">Nucleolar rnase</fullName>
    </submittedName>
</protein>
<evidence type="ECO:0000313" key="1">
    <source>
        <dbReference type="EMBL" id="KAL0941015.1"/>
    </source>
</evidence>
<dbReference type="EMBL" id="VUJX02000002">
    <property type="protein sequence ID" value="KAL0941015.1"/>
    <property type="molecule type" value="Genomic_DNA"/>
</dbReference>
<sequence length="398" mass="43913">MSKRSSSGGLPPSKRRQMGQDSLDLLLSHSDELIQCLQALTNSSKRECEALQNLRGLSKTLLPAFKYLAGEEPSPSEPERLETEEKTTNNVVHSGPPIPSFTFLKPWTSADIATSLPPLPQINNPVLETAAFTHQGMVKNKGDLSYDRLEWLGDAYVELFSTCLIFQTFGGMPTGKCAQLRELLVRNANIGEYATKYGLLERAILPPEYDPNSQVRIKAKPQEVKKVRGDLFEAYVAAVILSDPANGLSRAAEWLRALWSRTIQDQIRAADKKPDVRMVKELGTTSEPAEVVTIAPKVRLSQTIGAKGIQIRYEDMPNGNKKDKYNNKLALFTVGVYLDGWGETNKLLGTGSDLNKKEAGQKAAQVALNNKKLMKVYQEKKAAMYAALGESMETTPNA</sequence>
<name>A0ACC3ZA94_COLTU</name>